<dbReference type="Pfam" id="PF15375">
    <property type="entry name" value="FSAF1"/>
    <property type="match status" value="1"/>
</dbReference>
<dbReference type="OrthoDB" id="5556956at2759"/>
<feature type="compositionally biased region" description="Basic residues" evidence="1">
    <location>
        <begin position="1"/>
        <end position="11"/>
    </location>
</feature>
<dbReference type="GO" id="GO:0000462">
    <property type="term" value="P:maturation of SSU-rRNA from tricistronic rRNA transcript (SSU-rRNA, 5.8S rRNA, LSU-rRNA)"/>
    <property type="evidence" value="ECO:0007669"/>
    <property type="project" value="TreeGrafter"/>
</dbReference>
<accession>A0A6A6BHV3</accession>
<feature type="compositionally biased region" description="Low complexity" evidence="1">
    <location>
        <begin position="111"/>
        <end position="129"/>
    </location>
</feature>
<evidence type="ECO:0008006" key="4">
    <source>
        <dbReference type="Google" id="ProtNLM"/>
    </source>
</evidence>
<sequence length="284" mass="30967">MAILLGKRKRVEPKVENAKKPKPKQAPEPADDAEDLKAIFARAFEAKFKPLDGAKKSEARAQAPEPAVEEEKDEEEDDWEGISEEEDAPKVEVVEHTGPVHRERADKSELKAFMSSKPPSSAAPATNKPTKAGGDNGEEGEGEAMNLKNDLALQRLLKESHLLDANDILSGPTGKSRHKATDMRLQALGSKKSILHQEKMPMSHRKGIVAKAAAKESKRRQEAKENGIILEKPTMKKVEHKKRERGVGGPDVGRFSGGTLRLSKADIASISGPSRGSCGKRGRR</sequence>
<feature type="compositionally biased region" description="Basic and acidic residues" evidence="1">
    <location>
        <begin position="48"/>
        <end position="59"/>
    </location>
</feature>
<feature type="region of interest" description="Disordered" evidence="1">
    <location>
        <begin position="193"/>
        <end position="284"/>
    </location>
</feature>
<reference evidence="2" key="1">
    <citation type="journal article" date="2020" name="Stud. Mycol.">
        <title>101 Dothideomycetes genomes: a test case for predicting lifestyles and emergence of pathogens.</title>
        <authorList>
            <person name="Haridas S."/>
            <person name="Albert R."/>
            <person name="Binder M."/>
            <person name="Bloem J."/>
            <person name="Labutti K."/>
            <person name="Salamov A."/>
            <person name="Andreopoulos B."/>
            <person name="Baker S."/>
            <person name="Barry K."/>
            <person name="Bills G."/>
            <person name="Bluhm B."/>
            <person name="Cannon C."/>
            <person name="Castanera R."/>
            <person name="Culley D."/>
            <person name="Daum C."/>
            <person name="Ezra D."/>
            <person name="Gonzalez J."/>
            <person name="Henrissat B."/>
            <person name="Kuo A."/>
            <person name="Liang C."/>
            <person name="Lipzen A."/>
            <person name="Lutzoni F."/>
            <person name="Magnuson J."/>
            <person name="Mondo S."/>
            <person name="Nolan M."/>
            <person name="Ohm R."/>
            <person name="Pangilinan J."/>
            <person name="Park H.-J."/>
            <person name="Ramirez L."/>
            <person name="Alfaro M."/>
            <person name="Sun H."/>
            <person name="Tritt A."/>
            <person name="Yoshinaga Y."/>
            <person name="Zwiers L.-H."/>
            <person name="Turgeon B."/>
            <person name="Goodwin S."/>
            <person name="Spatafora J."/>
            <person name="Crous P."/>
            <person name="Grigoriev I."/>
        </authorList>
    </citation>
    <scope>NUCLEOTIDE SEQUENCE</scope>
    <source>
        <strain evidence="2">CBS 121167</strain>
    </source>
</reference>
<organism evidence="2 3">
    <name type="scientific">Aplosporella prunicola CBS 121167</name>
    <dbReference type="NCBI Taxonomy" id="1176127"/>
    <lineage>
        <taxon>Eukaryota</taxon>
        <taxon>Fungi</taxon>
        <taxon>Dikarya</taxon>
        <taxon>Ascomycota</taxon>
        <taxon>Pezizomycotina</taxon>
        <taxon>Dothideomycetes</taxon>
        <taxon>Dothideomycetes incertae sedis</taxon>
        <taxon>Botryosphaeriales</taxon>
        <taxon>Aplosporellaceae</taxon>
        <taxon>Aplosporella</taxon>
    </lineage>
</organism>
<feature type="compositionally biased region" description="Acidic residues" evidence="1">
    <location>
        <begin position="67"/>
        <end position="87"/>
    </location>
</feature>
<evidence type="ECO:0000313" key="2">
    <source>
        <dbReference type="EMBL" id="KAF2143033.1"/>
    </source>
</evidence>
<dbReference type="EMBL" id="ML995483">
    <property type="protein sequence ID" value="KAF2143033.1"/>
    <property type="molecule type" value="Genomic_DNA"/>
</dbReference>
<name>A0A6A6BHV3_9PEZI</name>
<protein>
    <recommendedName>
        <fullName evidence="4">Protein FAF1</fullName>
    </recommendedName>
</protein>
<dbReference type="AlphaFoldDB" id="A0A6A6BHV3"/>
<feature type="compositionally biased region" description="Basic and acidic residues" evidence="1">
    <location>
        <begin position="213"/>
        <end position="225"/>
    </location>
</feature>
<dbReference type="GO" id="GO:0005730">
    <property type="term" value="C:nucleolus"/>
    <property type="evidence" value="ECO:0007669"/>
    <property type="project" value="TreeGrafter"/>
</dbReference>
<feature type="compositionally biased region" description="Basic and acidic residues" evidence="1">
    <location>
        <begin position="88"/>
        <end position="110"/>
    </location>
</feature>
<dbReference type="Proteomes" id="UP000799438">
    <property type="component" value="Unassembled WGS sequence"/>
</dbReference>
<dbReference type="InterPro" id="IPR053030">
    <property type="entry name" value="Ribosomal_biogenesis_FAF1-like"/>
</dbReference>
<proteinExistence type="predicted"/>
<dbReference type="GeneID" id="54295607"/>
<gene>
    <name evidence="2" type="ORF">K452DRAFT_248762</name>
</gene>
<dbReference type="PANTHER" id="PTHR28096:SF1">
    <property type="entry name" value="PROTEIN FAF1"/>
    <property type="match status" value="1"/>
</dbReference>
<evidence type="ECO:0000313" key="3">
    <source>
        <dbReference type="Proteomes" id="UP000799438"/>
    </source>
</evidence>
<dbReference type="RefSeq" id="XP_033398745.1">
    <property type="nucleotide sequence ID" value="XM_033538111.1"/>
</dbReference>
<feature type="region of interest" description="Disordered" evidence="1">
    <location>
        <begin position="1"/>
        <end position="34"/>
    </location>
</feature>
<dbReference type="PANTHER" id="PTHR28096">
    <property type="entry name" value="PROTEIN FAF1"/>
    <property type="match status" value="1"/>
</dbReference>
<feature type="region of interest" description="Disordered" evidence="1">
    <location>
        <begin position="48"/>
        <end position="146"/>
    </location>
</feature>
<dbReference type="InterPro" id="IPR027973">
    <property type="entry name" value="FSAF1-like"/>
</dbReference>
<keyword evidence="3" id="KW-1185">Reference proteome</keyword>
<evidence type="ECO:0000256" key="1">
    <source>
        <dbReference type="SAM" id="MobiDB-lite"/>
    </source>
</evidence>